<dbReference type="Proteomes" id="UP000247903">
    <property type="component" value="Unassembled WGS sequence"/>
</dbReference>
<comment type="caution">
    <text evidence="1">The sequence shown here is derived from an EMBL/GenBank/DDBJ whole genome shotgun (WGS) entry which is preliminary data.</text>
</comment>
<sequence>MKSSILIIAFFFINFGNQETDKLKGSYYFICENGYFTNQNDKIIFKDSTYAFSNKFIPSGKISYGNSILLDNFTNSKTIISIPKNQIEKDTMIFYIHDRNGFVMNYLDIAVGKGKFIKIK</sequence>
<name>A0A2V4BTL0_9FLAO</name>
<dbReference type="RefSeq" id="WP_110306257.1">
    <property type="nucleotide sequence ID" value="NZ_QJHK01000006.1"/>
</dbReference>
<dbReference type="OrthoDB" id="1356685at2"/>
<dbReference type="AlphaFoldDB" id="A0A2V4BTL0"/>
<proteinExistence type="predicted"/>
<evidence type="ECO:0000313" key="1">
    <source>
        <dbReference type="EMBL" id="PXY41020.1"/>
    </source>
</evidence>
<organism evidence="1 2">
    <name type="scientific">Flavobacterium cheongpyeongense</name>
    <dbReference type="NCBI Taxonomy" id="2212651"/>
    <lineage>
        <taxon>Bacteria</taxon>
        <taxon>Pseudomonadati</taxon>
        <taxon>Bacteroidota</taxon>
        <taxon>Flavobacteriia</taxon>
        <taxon>Flavobacteriales</taxon>
        <taxon>Flavobacteriaceae</taxon>
        <taxon>Flavobacterium</taxon>
    </lineage>
</organism>
<dbReference type="EMBL" id="QJHK01000006">
    <property type="protein sequence ID" value="PXY41020.1"/>
    <property type="molecule type" value="Genomic_DNA"/>
</dbReference>
<evidence type="ECO:0000313" key="2">
    <source>
        <dbReference type="Proteomes" id="UP000247903"/>
    </source>
</evidence>
<reference evidence="1 2" key="1">
    <citation type="submission" date="2018-05" db="EMBL/GenBank/DDBJ databases">
        <title>Flavobacterium sp. strain IMCC34759, incomplete genome.</title>
        <authorList>
            <person name="Joung Y."/>
            <person name="Cho J."/>
        </authorList>
    </citation>
    <scope>NUCLEOTIDE SEQUENCE [LARGE SCALE GENOMIC DNA]</scope>
    <source>
        <strain evidence="1 2">IMCC34759</strain>
    </source>
</reference>
<protein>
    <submittedName>
        <fullName evidence="1">Uncharacterized protein</fullName>
    </submittedName>
</protein>
<keyword evidence="2" id="KW-1185">Reference proteome</keyword>
<accession>A0A2V4BTL0</accession>
<gene>
    <name evidence="1" type="ORF">DMB65_08650</name>
</gene>